<dbReference type="GO" id="GO:0016829">
    <property type="term" value="F:lyase activity"/>
    <property type="evidence" value="ECO:0007669"/>
    <property type="project" value="UniProtKB-KW"/>
</dbReference>
<sequence length="105" mass="11730">MAGGKVAIPANRQHTNLSPKGVGEKLRTKINVNLGVSKDCYDMELELEKTQKAIELKTDAIMDLSCYGKTREFRRKLIELSPVIIGTVPMYDAVGMLDKDLKTLY</sequence>
<evidence type="ECO:0000256" key="4">
    <source>
        <dbReference type="ARBA" id="ARBA00022723"/>
    </source>
</evidence>
<keyword evidence="3" id="KW-0949">S-adenosyl-L-methionine</keyword>
<comment type="cofactor">
    <cofactor evidence="1">
        <name>[4Fe-4S] cluster</name>
        <dbReference type="ChEBI" id="CHEBI:49883"/>
    </cofactor>
</comment>
<dbReference type="Proteomes" id="UP000216752">
    <property type="component" value="Chromosome"/>
</dbReference>
<dbReference type="InterPro" id="IPR002817">
    <property type="entry name" value="ThiC/BzaA/B"/>
</dbReference>
<feature type="region of interest" description="Disordered" evidence="9">
    <location>
        <begin position="1"/>
        <end position="22"/>
    </location>
</feature>
<name>A0ABZ3IIY9_9FIRM</name>
<dbReference type="Pfam" id="PF01964">
    <property type="entry name" value="ThiC_Rad_SAM"/>
    <property type="match status" value="1"/>
</dbReference>
<dbReference type="Gene3D" id="3.20.20.540">
    <property type="entry name" value="Radical SAM ThiC family, central domain"/>
    <property type="match status" value="1"/>
</dbReference>
<evidence type="ECO:0000256" key="9">
    <source>
        <dbReference type="SAM" id="MobiDB-lite"/>
    </source>
</evidence>
<evidence type="ECO:0000313" key="10">
    <source>
        <dbReference type="EMBL" id="XFO65442.1"/>
    </source>
</evidence>
<evidence type="ECO:0000256" key="1">
    <source>
        <dbReference type="ARBA" id="ARBA00001966"/>
    </source>
</evidence>
<dbReference type="PANTHER" id="PTHR30557:SF1">
    <property type="entry name" value="PHOSPHOMETHYLPYRIMIDINE SYNTHASE, CHLOROPLASTIC"/>
    <property type="match status" value="1"/>
</dbReference>
<organism evidence="10 11">
    <name type="scientific">Sporomusa silvacetica DSM 10669</name>
    <dbReference type="NCBI Taxonomy" id="1123289"/>
    <lineage>
        <taxon>Bacteria</taxon>
        <taxon>Bacillati</taxon>
        <taxon>Bacillota</taxon>
        <taxon>Negativicutes</taxon>
        <taxon>Selenomonadales</taxon>
        <taxon>Sporomusaceae</taxon>
        <taxon>Sporomusa</taxon>
    </lineage>
</organism>
<proteinExistence type="predicted"/>
<reference evidence="10" key="1">
    <citation type="submission" date="2024-05" db="EMBL/GenBank/DDBJ databases">
        <title>Isolation and characterization of Sporomusa carbonis sp. nov., a carboxydotrophic hydrogenogen in the genus of Sporomusa isolated from a charcoal burning pile.</title>
        <authorList>
            <person name="Boeer T."/>
            <person name="Rosenbaum F."/>
            <person name="Eysell L."/>
            <person name="Mueller V."/>
            <person name="Daniel R."/>
            <person name="Poehlein A."/>
        </authorList>
    </citation>
    <scope>NUCLEOTIDE SEQUENCE [LARGE SCALE GENOMIC DNA]</scope>
    <source>
        <strain evidence="10">DSM 10669</strain>
    </source>
</reference>
<evidence type="ECO:0000256" key="3">
    <source>
        <dbReference type="ARBA" id="ARBA00022691"/>
    </source>
</evidence>
<keyword evidence="4" id="KW-0479">Metal-binding</keyword>
<gene>
    <name evidence="10" type="primary">bzaF_2</name>
    <name evidence="10" type="ORF">SPSIL_015670</name>
</gene>
<accession>A0ABZ3IIY9</accession>
<keyword evidence="7" id="KW-0411">Iron-sulfur</keyword>
<protein>
    <submittedName>
        <fullName evidence="10">5-hydroxybenzimidazole synthase</fullName>
        <ecNumber evidence="10">4.1.99.23</ecNumber>
    </submittedName>
</protein>
<evidence type="ECO:0000256" key="2">
    <source>
        <dbReference type="ARBA" id="ARBA00022485"/>
    </source>
</evidence>
<evidence type="ECO:0000256" key="6">
    <source>
        <dbReference type="ARBA" id="ARBA00023004"/>
    </source>
</evidence>
<keyword evidence="11" id="KW-1185">Reference proteome</keyword>
<evidence type="ECO:0000256" key="5">
    <source>
        <dbReference type="ARBA" id="ARBA00022833"/>
    </source>
</evidence>
<dbReference type="EC" id="4.1.99.23" evidence="10"/>
<keyword evidence="5" id="KW-0862">Zinc</keyword>
<dbReference type="EMBL" id="CP155573">
    <property type="protein sequence ID" value="XFO65442.1"/>
    <property type="molecule type" value="Genomic_DNA"/>
</dbReference>
<keyword evidence="6" id="KW-0408">Iron</keyword>
<evidence type="ECO:0000256" key="7">
    <source>
        <dbReference type="ARBA" id="ARBA00023014"/>
    </source>
</evidence>
<dbReference type="PANTHER" id="PTHR30557">
    <property type="entry name" value="THIAMINE BIOSYNTHESIS PROTEIN THIC"/>
    <property type="match status" value="1"/>
</dbReference>
<evidence type="ECO:0000313" key="11">
    <source>
        <dbReference type="Proteomes" id="UP000216752"/>
    </source>
</evidence>
<keyword evidence="8 10" id="KW-0456">Lyase</keyword>
<dbReference type="InterPro" id="IPR038521">
    <property type="entry name" value="ThiC/Bza_core_dom"/>
</dbReference>
<keyword evidence="2" id="KW-0004">4Fe-4S</keyword>
<evidence type="ECO:0000256" key="8">
    <source>
        <dbReference type="ARBA" id="ARBA00023239"/>
    </source>
</evidence>